<comment type="caution">
    <text evidence="8">The sequence shown here is derived from an EMBL/GenBank/DDBJ whole genome shotgun (WGS) entry which is preliminary data.</text>
</comment>
<feature type="region of interest" description="Disordered" evidence="6">
    <location>
        <begin position="273"/>
        <end position="301"/>
    </location>
</feature>
<evidence type="ECO:0000313" key="9">
    <source>
        <dbReference type="Proteomes" id="UP000693970"/>
    </source>
</evidence>
<dbReference type="InterPro" id="IPR000719">
    <property type="entry name" value="Prot_kinase_dom"/>
</dbReference>
<keyword evidence="3" id="KW-0547">Nucleotide-binding</keyword>
<dbReference type="InterPro" id="IPR051175">
    <property type="entry name" value="CLK_kinases"/>
</dbReference>
<evidence type="ECO:0000256" key="1">
    <source>
        <dbReference type="ARBA" id="ARBA00022527"/>
    </source>
</evidence>
<feature type="compositionally biased region" description="Basic residues" evidence="6">
    <location>
        <begin position="173"/>
        <end position="183"/>
    </location>
</feature>
<feature type="compositionally biased region" description="Basic and acidic residues" evidence="6">
    <location>
        <begin position="215"/>
        <end position="246"/>
    </location>
</feature>
<evidence type="ECO:0000256" key="5">
    <source>
        <dbReference type="ARBA" id="ARBA00022840"/>
    </source>
</evidence>
<protein>
    <submittedName>
        <fullName evidence="8">Serine/threonine protein kinase</fullName>
    </submittedName>
</protein>
<gene>
    <name evidence="8" type="ORF">IV203_037397</name>
</gene>
<dbReference type="PANTHER" id="PTHR45646:SF11">
    <property type="entry name" value="SERINE_THREONINE-PROTEIN KINASE DOA"/>
    <property type="match status" value="1"/>
</dbReference>
<feature type="compositionally biased region" description="Basic residues" evidence="6">
    <location>
        <begin position="15"/>
        <end position="30"/>
    </location>
</feature>
<feature type="compositionally biased region" description="Basic residues" evidence="6">
    <location>
        <begin position="126"/>
        <end position="142"/>
    </location>
</feature>
<feature type="domain" description="Protein kinase" evidence="7">
    <location>
        <begin position="316"/>
        <end position="652"/>
    </location>
</feature>
<keyword evidence="5" id="KW-0067">ATP-binding</keyword>
<feature type="compositionally biased region" description="Basic and acidic residues" evidence="6">
    <location>
        <begin position="143"/>
        <end position="159"/>
    </location>
</feature>
<dbReference type="Proteomes" id="UP000693970">
    <property type="component" value="Unassembled WGS sequence"/>
</dbReference>
<accession>A0A9K3PYQ3</accession>
<evidence type="ECO:0000256" key="6">
    <source>
        <dbReference type="SAM" id="MobiDB-lite"/>
    </source>
</evidence>
<dbReference type="Pfam" id="PF00069">
    <property type="entry name" value="Pkinase"/>
    <property type="match status" value="1"/>
</dbReference>
<evidence type="ECO:0000259" key="7">
    <source>
        <dbReference type="PROSITE" id="PS50011"/>
    </source>
</evidence>
<dbReference type="EMBL" id="JAGRRH010000009">
    <property type="protein sequence ID" value="KAG7364195.1"/>
    <property type="molecule type" value="Genomic_DNA"/>
</dbReference>
<organism evidence="8 9">
    <name type="scientific">Nitzschia inconspicua</name>
    <dbReference type="NCBI Taxonomy" id="303405"/>
    <lineage>
        <taxon>Eukaryota</taxon>
        <taxon>Sar</taxon>
        <taxon>Stramenopiles</taxon>
        <taxon>Ochrophyta</taxon>
        <taxon>Bacillariophyta</taxon>
        <taxon>Bacillariophyceae</taxon>
        <taxon>Bacillariophycidae</taxon>
        <taxon>Bacillariales</taxon>
        <taxon>Bacillariaceae</taxon>
        <taxon>Nitzschia</taxon>
    </lineage>
</organism>
<dbReference type="OrthoDB" id="283111at2759"/>
<keyword evidence="4 8" id="KW-0418">Kinase</keyword>
<keyword evidence="9" id="KW-1185">Reference proteome</keyword>
<keyword evidence="2" id="KW-0808">Transferase</keyword>
<dbReference type="SMART" id="SM00220">
    <property type="entry name" value="S_TKc"/>
    <property type="match status" value="1"/>
</dbReference>
<feature type="compositionally biased region" description="Basic residues" evidence="6">
    <location>
        <begin position="63"/>
        <end position="72"/>
    </location>
</feature>
<feature type="compositionally biased region" description="Basic and acidic residues" evidence="6">
    <location>
        <begin position="103"/>
        <end position="125"/>
    </location>
</feature>
<dbReference type="GO" id="GO:0005524">
    <property type="term" value="F:ATP binding"/>
    <property type="evidence" value="ECO:0007669"/>
    <property type="project" value="UniProtKB-KW"/>
</dbReference>
<reference evidence="8" key="2">
    <citation type="submission" date="2021-04" db="EMBL/GenBank/DDBJ databases">
        <authorList>
            <person name="Podell S."/>
        </authorList>
    </citation>
    <scope>NUCLEOTIDE SEQUENCE</scope>
    <source>
        <strain evidence="8">Hildebrandi</strain>
    </source>
</reference>
<dbReference type="PROSITE" id="PS50011">
    <property type="entry name" value="PROTEIN_KINASE_DOM"/>
    <property type="match status" value="1"/>
</dbReference>
<dbReference type="AlphaFoldDB" id="A0A9K3PYQ3"/>
<evidence type="ECO:0000256" key="4">
    <source>
        <dbReference type="ARBA" id="ARBA00022777"/>
    </source>
</evidence>
<evidence type="ECO:0000313" key="8">
    <source>
        <dbReference type="EMBL" id="KAG7364195.1"/>
    </source>
</evidence>
<proteinExistence type="predicted"/>
<keyword evidence="1 8" id="KW-0723">Serine/threonine-protein kinase</keyword>
<dbReference type="PROSITE" id="PS00108">
    <property type="entry name" value="PROTEIN_KINASE_ST"/>
    <property type="match status" value="1"/>
</dbReference>
<feature type="compositionally biased region" description="Basic and acidic residues" evidence="6">
    <location>
        <begin position="81"/>
        <end position="91"/>
    </location>
</feature>
<sequence>MEKDRSDENDSTSSSHRRNSSRRRQQRRKRTSDVNLQDHDRHRTKSRRKSRKRSPSFSSSTSSKKRRKKSRRNTQEWRGYNSHEDSVERQRRSTSSRSPSRRKSLDQSESKKDNNLGDRHEDYDHKRKRKGTSHRSPHRYRRRDRDDTPPPRKRRDGENRRHRRREEDDERRHSRRHGRRSRRSSSSLSRDRHHRRLRKRYDRQRYERRRSYSWSEERRQFRDARYNRERHYQQRRREENRQRLDPPLHGLRTGVVSDDEDFRDTVSAMGEVPLTGNVATGGQDREKKRRQTSATNYDDATGHYKGRKGSVIADRYRIIKEVGVGTFGRVLECIDLTHHSQNNQHRLQQREDDYRDGSRKLCQDVVAIKVVRNVKRYHESAIIEADIIRDINRRGGRGLSHCAVMYDAFSFQGHFCMVFEVLGPSLYDYLKHRQYKPFPASCVRHFAQQLLETLEFLHSFKIIHTDLKLENLLLLNDREVSYRGNEMIPESTRIKVIDFGGATYDNEKKSSIVNTRQYRAPEVILGCGWSMPSDLWSLGCILAELYKGELLYPTHDNMEHLALIEKVIGPFPRRMLKRAKNVDVVKEAFDSKGRHRMNRVLSPESFEYVNQAVSLESMVNGDDVWLSRLLRKVLVIDPNDRASAHECLKKFY</sequence>
<name>A0A9K3PYQ3_9STRA</name>
<dbReference type="InterPro" id="IPR008271">
    <property type="entry name" value="Ser/Thr_kinase_AS"/>
</dbReference>
<feature type="compositionally biased region" description="Basic residues" evidence="6">
    <location>
        <begin position="42"/>
        <end position="54"/>
    </location>
</feature>
<reference evidence="8" key="1">
    <citation type="journal article" date="2021" name="Sci. Rep.">
        <title>Diploid genomic architecture of Nitzschia inconspicua, an elite biomass production diatom.</title>
        <authorList>
            <person name="Oliver A."/>
            <person name="Podell S."/>
            <person name="Pinowska A."/>
            <person name="Traller J.C."/>
            <person name="Smith S.R."/>
            <person name="McClure R."/>
            <person name="Beliaev A."/>
            <person name="Bohutskyi P."/>
            <person name="Hill E.A."/>
            <person name="Rabines A."/>
            <person name="Zheng H."/>
            <person name="Allen L.Z."/>
            <person name="Kuo A."/>
            <person name="Grigoriev I.V."/>
            <person name="Allen A.E."/>
            <person name="Hazlebeck D."/>
            <person name="Allen E.E."/>
        </authorList>
    </citation>
    <scope>NUCLEOTIDE SEQUENCE</scope>
    <source>
        <strain evidence="8">Hildebrandi</strain>
    </source>
</reference>
<dbReference type="GO" id="GO:0005634">
    <property type="term" value="C:nucleus"/>
    <property type="evidence" value="ECO:0007669"/>
    <property type="project" value="TreeGrafter"/>
</dbReference>
<evidence type="ECO:0000256" key="3">
    <source>
        <dbReference type="ARBA" id="ARBA00022741"/>
    </source>
</evidence>
<feature type="region of interest" description="Disordered" evidence="6">
    <location>
        <begin position="1"/>
        <end position="255"/>
    </location>
</feature>
<dbReference type="PANTHER" id="PTHR45646">
    <property type="entry name" value="SERINE/THREONINE-PROTEIN KINASE DOA-RELATED"/>
    <property type="match status" value="1"/>
</dbReference>
<feature type="compositionally biased region" description="Basic residues" evidence="6">
    <location>
        <begin position="191"/>
        <end position="208"/>
    </location>
</feature>
<dbReference type="GO" id="GO:0004674">
    <property type="term" value="F:protein serine/threonine kinase activity"/>
    <property type="evidence" value="ECO:0007669"/>
    <property type="project" value="UniProtKB-KW"/>
</dbReference>
<evidence type="ECO:0000256" key="2">
    <source>
        <dbReference type="ARBA" id="ARBA00022679"/>
    </source>
</evidence>